<proteinExistence type="predicted"/>
<evidence type="ECO:0000259" key="1">
    <source>
        <dbReference type="Pfam" id="PF01636"/>
    </source>
</evidence>
<dbReference type="AlphaFoldDB" id="A0AAD6XT33"/>
<dbReference type="EMBL" id="JARJCN010000009">
    <property type="protein sequence ID" value="KAJ7097800.1"/>
    <property type="molecule type" value="Genomic_DNA"/>
</dbReference>
<accession>A0AAD6XT33</accession>
<evidence type="ECO:0000313" key="2">
    <source>
        <dbReference type="EMBL" id="KAJ7097800.1"/>
    </source>
</evidence>
<feature type="domain" description="Aminoglycoside phosphotransferase" evidence="1">
    <location>
        <begin position="6"/>
        <end position="46"/>
    </location>
</feature>
<dbReference type="Pfam" id="PF01636">
    <property type="entry name" value="APH"/>
    <property type="match status" value="1"/>
</dbReference>
<protein>
    <recommendedName>
        <fullName evidence="1">Aminoglycoside phosphotransferase domain-containing protein</fullName>
    </recommendedName>
</protein>
<name>A0AAD6XT33_9AGAR</name>
<dbReference type="Proteomes" id="UP001222325">
    <property type="component" value="Unassembled WGS sequence"/>
</dbReference>
<evidence type="ECO:0000313" key="3">
    <source>
        <dbReference type="Proteomes" id="UP001222325"/>
    </source>
</evidence>
<dbReference type="SUPFAM" id="SSF56112">
    <property type="entry name" value="Protein kinase-like (PK-like)"/>
    <property type="match status" value="1"/>
</dbReference>
<reference evidence="2" key="1">
    <citation type="submission" date="2023-03" db="EMBL/GenBank/DDBJ databases">
        <title>Massive genome expansion in bonnet fungi (Mycena s.s.) driven by repeated elements and novel gene families across ecological guilds.</title>
        <authorList>
            <consortium name="Lawrence Berkeley National Laboratory"/>
            <person name="Harder C.B."/>
            <person name="Miyauchi S."/>
            <person name="Viragh M."/>
            <person name="Kuo A."/>
            <person name="Thoen E."/>
            <person name="Andreopoulos B."/>
            <person name="Lu D."/>
            <person name="Skrede I."/>
            <person name="Drula E."/>
            <person name="Henrissat B."/>
            <person name="Morin E."/>
            <person name="Kohler A."/>
            <person name="Barry K."/>
            <person name="LaButti K."/>
            <person name="Morin E."/>
            <person name="Salamov A."/>
            <person name="Lipzen A."/>
            <person name="Mereny Z."/>
            <person name="Hegedus B."/>
            <person name="Baldrian P."/>
            <person name="Stursova M."/>
            <person name="Weitz H."/>
            <person name="Taylor A."/>
            <person name="Grigoriev I.V."/>
            <person name="Nagy L.G."/>
            <person name="Martin F."/>
            <person name="Kauserud H."/>
        </authorList>
    </citation>
    <scope>NUCLEOTIDE SEQUENCE</scope>
    <source>
        <strain evidence="2">CBHHK173m</strain>
    </source>
</reference>
<dbReference type="InterPro" id="IPR011009">
    <property type="entry name" value="Kinase-like_dom_sf"/>
</dbReference>
<dbReference type="Gene3D" id="3.90.1200.10">
    <property type="match status" value="1"/>
</dbReference>
<keyword evidence="3" id="KW-1185">Reference proteome</keyword>
<comment type="caution">
    <text evidence="2">The sequence shown here is derived from an EMBL/GenBank/DDBJ whole genome shotgun (WGS) entry which is preliminary data.</text>
</comment>
<gene>
    <name evidence="2" type="ORF">B0H15DRAFT_822769</name>
</gene>
<organism evidence="2 3">
    <name type="scientific">Mycena belliarum</name>
    <dbReference type="NCBI Taxonomy" id="1033014"/>
    <lineage>
        <taxon>Eukaryota</taxon>
        <taxon>Fungi</taxon>
        <taxon>Dikarya</taxon>
        <taxon>Basidiomycota</taxon>
        <taxon>Agaricomycotina</taxon>
        <taxon>Agaricomycetes</taxon>
        <taxon>Agaricomycetidae</taxon>
        <taxon>Agaricales</taxon>
        <taxon>Marasmiineae</taxon>
        <taxon>Mycenaceae</taxon>
        <taxon>Mycena</taxon>
    </lineage>
</organism>
<dbReference type="InterPro" id="IPR002575">
    <property type="entry name" value="Aminoglycoside_PTrfase"/>
</dbReference>
<sequence length="160" mass="18523">MALPEELPTLPPVFRLVHTDFNEGNLLISSPEDAYNCGVLDWEGARCPLETREPVSPSRKEQLQQLYDGIVTDGRKLGPESPLCLQRLLELLECWPSYRLYRQRLDTLFLDWFADAESQAKKKSVCHGSWKPFARLRHSLRTLRQRICLRQGETKIEDGK</sequence>